<feature type="domain" description="DUF6787" evidence="2">
    <location>
        <begin position="22"/>
        <end position="98"/>
    </location>
</feature>
<dbReference type="InterPro" id="IPR046714">
    <property type="entry name" value="DUF6787"/>
</dbReference>
<accession>A0A521DXH7</accession>
<dbReference type="OrthoDB" id="1151370at2"/>
<feature type="transmembrane region" description="Helical" evidence="1">
    <location>
        <begin position="99"/>
        <end position="114"/>
    </location>
</feature>
<dbReference type="RefSeq" id="WP_142715090.1">
    <property type="nucleotide sequence ID" value="NZ_FXTH01000012.1"/>
</dbReference>
<dbReference type="Proteomes" id="UP000317593">
    <property type="component" value="Unassembled WGS sequence"/>
</dbReference>
<evidence type="ECO:0000256" key="1">
    <source>
        <dbReference type="SAM" id="Phobius"/>
    </source>
</evidence>
<dbReference type="AlphaFoldDB" id="A0A521DXH7"/>
<sequence>MQKLLDHLKNRWGLTDSGQVALILFIFSISGMSVLYIRRFVFNLLGFGKYTPFWEEAAAWLLVVVPSYQILLLLYGTILGQFEFVWHFEKKNFSRLKKWLSKLSAIFCIIIVILR</sequence>
<gene>
    <name evidence="3" type="ORF">SAMN06265218_11242</name>
</gene>
<evidence type="ECO:0000259" key="2">
    <source>
        <dbReference type="Pfam" id="PF20584"/>
    </source>
</evidence>
<dbReference type="EMBL" id="FXTH01000012">
    <property type="protein sequence ID" value="SMO76407.1"/>
    <property type="molecule type" value="Genomic_DNA"/>
</dbReference>
<reference evidence="3 4" key="1">
    <citation type="submission" date="2017-05" db="EMBL/GenBank/DDBJ databases">
        <authorList>
            <person name="Varghese N."/>
            <person name="Submissions S."/>
        </authorList>
    </citation>
    <scope>NUCLEOTIDE SEQUENCE [LARGE SCALE GENOMIC DNA]</scope>
    <source>
        <strain evidence="3 4">DSM 21194</strain>
    </source>
</reference>
<evidence type="ECO:0000313" key="4">
    <source>
        <dbReference type="Proteomes" id="UP000317593"/>
    </source>
</evidence>
<proteinExistence type="predicted"/>
<evidence type="ECO:0000313" key="3">
    <source>
        <dbReference type="EMBL" id="SMO76407.1"/>
    </source>
</evidence>
<keyword evidence="4" id="KW-1185">Reference proteome</keyword>
<organism evidence="3 4">
    <name type="scientific">Fodinibius sediminis</name>
    <dbReference type="NCBI Taxonomy" id="1214077"/>
    <lineage>
        <taxon>Bacteria</taxon>
        <taxon>Pseudomonadati</taxon>
        <taxon>Balneolota</taxon>
        <taxon>Balneolia</taxon>
        <taxon>Balneolales</taxon>
        <taxon>Balneolaceae</taxon>
        <taxon>Fodinibius</taxon>
    </lineage>
</organism>
<name>A0A521DXH7_9BACT</name>
<keyword evidence="1" id="KW-1133">Transmembrane helix</keyword>
<dbReference type="Pfam" id="PF20584">
    <property type="entry name" value="DUF6787"/>
    <property type="match status" value="1"/>
</dbReference>
<keyword evidence="1" id="KW-0472">Membrane</keyword>
<keyword evidence="1" id="KW-0812">Transmembrane</keyword>
<feature type="transmembrane region" description="Helical" evidence="1">
    <location>
        <begin position="20"/>
        <end position="37"/>
    </location>
</feature>
<feature type="transmembrane region" description="Helical" evidence="1">
    <location>
        <begin position="57"/>
        <end position="78"/>
    </location>
</feature>
<protein>
    <recommendedName>
        <fullName evidence="2">DUF6787 domain-containing protein</fullName>
    </recommendedName>
</protein>